<feature type="compositionally biased region" description="Low complexity" evidence="1">
    <location>
        <begin position="1756"/>
        <end position="1780"/>
    </location>
</feature>
<dbReference type="KEGG" id="cvr:CHLNCDRAFT_50408"/>
<feature type="compositionally biased region" description="Low complexity" evidence="1">
    <location>
        <begin position="2111"/>
        <end position="2141"/>
    </location>
</feature>
<name>E1Z677_CHLVA</name>
<feature type="region of interest" description="Disordered" evidence="1">
    <location>
        <begin position="2486"/>
        <end position="2530"/>
    </location>
</feature>
<feature type="compositionally biased region" description="Low complexity" evidence="1">
    <location>
        <begin position="2575"/>
        <end position="2592"/>
    </location>
</feature>
<feature type="compositionally biased region" description="Low complexity" evidence="1">
    <location>
        <begin position="1360"/>
        <end position="1381"/>
    </location>
</feature>
<feature type="region of interest" description="Disordered" evidence="1">
    <location>
        <begin position="2044"/>
        <end position="2078"/>
    </location>
</feature>
<feature type="compositionally biased region" description="Low complexity" evidence="1">
    <location>
        <begin position="863"/>
        <end position="873"/>
    </location>
</feature>
<gene>
    <name evidence="2" type="ORF">CHLNCDRAFT_50408</name>
</gene>
<feature type="region of interest" description="Disordered" evidence="1">
    <location>
        <begin position="1186"/>
        <end position="1532"/>
    </location>
</feature>
<feature type="compositionally biased region" description="Low complexity" evidence="1">
    <location>
        <begin position="2231"/>
        <end position="2250"/>
    </location>
</feature>
<feature type="region of interest" description="Disordered" evidence="1">
    <location>
        <begin position="282"/>
        <end position="304"/>
    </location>
</feature>
<feature type="region of interest" description="Disordered" evidence="1">
    <location>
        <begin position="2632"/>
        <end position="2685"/>
    </location>
</feature>
<feature type="compositionally biased region" description="Low complexity" evidence="1">
    <location>
        <begin position="768"/>
        <end position="781"/>
    </location>
</feature>
<feature type="region of interest" description="Disordered" evidence="1">
    <location>
        <begin position="822"/>
        <end position="887"/>
    </location>
</feature>
<feature type="compositionally biased region" description="Low complexity" evidence="1">
    <location>
        <begin position="1278"/>
        <end position="1290"/>
    </location>
</feature>
<dbReference type="InParanoid" id="E1Z677"/>
<dbReference type="EMBL" id="GL433837">
    <property type="protein sequence ID" value="EFN58601.1"/>
    <property type="molecule type" value="Genomic_DNA"/>
</dbReference>
<feature type="compositionally biased region" description="Polar residues" evidence="1">
    <location>
        <begin position="2632"/>
        <end position="2643"/>
    </location>
</feature>
<feature type="compositionally biased region" description="Low complexity" evidence="1">
    <location>
        <begin position="1090"/>
        <end position="1133"/>
    </location>
</feature>
<feature type="region of interest" description="Disordered" evidence="1">
    <location>
        <begin position="1756"/>
        <end position="1890"/>
    </location>
</feature>
<feature type="region of interest" description="Disordered" evidence="1">
    <location>
        <begin position="2107"/>
        <end position="2158"/>
    </location>
</feature>
<feature type="compositionally biased region" description="Low complexity" evidence="1">
    <location>
        <begin position="1646"/>
        <end position="1661"/>
    </location>
</feature>
<dbReference type="GeneID" id="17357862"/>
<feature type="compositionally biased region" description="Low complexity" evidence="1">
    <location>
        <begin position="1058"/>
        <end position="1077"/>
    </location>
</feature>
<feature type="region of interest" description="Disordered" evidence="1">
    <location>
        <begin position="1646"/>
        <end position="1692"/>
    </location>
</feature>
<evidence type="ECO:0000256" key="1">
    <source>
        <dbReference type="SAM" id="MobiDB-lite"/>
    </source>
</evidence>
<feature type="region of interest" description="Disordered" evidence="1">
    <location>
        <begin position="663"/>
        <end position="781"/>
    </location>
</feature>
<organism evidence="3">
    <name type="scientific">Chlorella variabilis</name>
    <name type="common">Green alga</name>
    <dbReference type="NCBI Taxonomy" id="554065"/>
    <lineage>
        <taxon>Eukaryota</taxon>
        <taxon>Viridiplantae</taxon>
        <taxon>Chlorophyta</taxon>
        <taxon>core chlorophytes</taxon>
        <taxon>Trebouxiophyceae</taxon>
        <taxon>Chlorellales</taxon>
        <taxon>Chlorellaceae</taxon>
        <taxon>Chlorella clade</taxon>
        <taxon>Chlorella</taxon>
    </lineage>
</organism>
<sequence length="2851" mass="288009">MRRLFLVLDLSLLRQPGEDQRQAVLQQLTTAIGRLWAAYQHSNAGNGGAATQRISWGYALYDSACPDLLLKPQLRRTAQNLRLPAAFQDNVQTDCRGAELTHLLALLAAATRPSEGAGNSRGARDGNGEPPAAALARVLQSALGSSYLLKLKELADNDSGSGSSAEGLLAVFSLGLSTTAQLQRFLGPSFVAPGSAARPAGAPAQQLLAAAMPAALWQRCAGGSLRVCWVAAGGEQQEEQLAVLPALNSLMRQRCSKASAAPLAELAGPCSRQQFAARLALPRAEEQQEQPQRQQVKGPEVEGDFWPAAASPQEDALENLKLLLGNLEGDKEREAEAAKRLVRAQHRQLARQRTGVPPAARRGAAPVANKGAALLENARRIQADKNRRGTASQPTSGHGTPTGGAGTSDDQAHVLKAAAGASGEEGEEASSSRALAPDRAVADLKGRLAELAGSVAAAEEAPEPLALLDQIRRLVDPCFSAMLAYSTRRSRQQPAAGTPAAAADGEATSAPVAAAAAAGGGRPPLPPQQDLLTLDCMRSLLLQQVPAAVADLRRQHVEAAEPQQRRQLARRLLLELYLRLSICAYGSPAGGELPAGQFHEIEVVIQMLAAVLLPFPQAGHDLFLQAVKKPFGPRFPADMRRLQQEMWDDGLSLDFDSIMGEQRDKASGAGVELEVSGETPNCSSGPAGSGATHPHRQRQSSSALTAVRSGAVGAGGAGPSNLGRSAAAQRDSPAREGTASGRPSAGTARASGSVMSGEHSGIQGGGSRATTGAATARSGAAAARTATSQGALVNLTHIRQRYNNTNQLKLQVRSKVPAGLMQKSKLKHTVATSRPTSAAAGGTSRAAGPAGTAAGKGRGAAGGLQQHQQLPPRAARRQVPATPDSRGKALRELDQATAATAGAVVTAALQLHQHQHQHQQHSLLSGGVVVSPDDAHLALVLPSGAAAPPAAGSGSLEAIPDTEARPRLPGVPAELGAAVEQLMRGPGTRLEFGAPAAAPGAILPSQRRPGGEEGGSATTSPAGAAEGPTWLVAATRAVRGRGGAPGVASLGVLAAGSQQQLPEPAAEAAPPSAADGAEQQEQEAADGMDVDGAAGTPASPAHDPLAPAAPAGEAEEAAAPPADAASPMEAEGPTPAPPAEPPAAAGEAAKAAAVPSTSRRTRSAAAAAATEGAAVRRRSRGRAVGAAAAAPAGVEAEPASTVRRGRSRSKGAVDAATPADPQQYPGGQAVAAVSAPSTRRTTRSTPAAAVAGEQAQQQEEPAMADSAPSTRRGTRRTPAAAAAGEEQQAQQEEEEAAAPVAVADFAPSTRRGTRRTPAAAAAGEEPAMAVRVTDSAPSTRRGKRRSAAAADEEHHEEAAPEVVAPADEPAAAAAGMVAEPETVAAEEQGDASQAQPRPVRARRHSSRFAAEEEQEPAAEQEEQLAAAAPQPRRRSAVAAEAEDAAGLGKEEQRLVQMQARRGTRSAAAASPAAAPAAAAPKPAARSSRGKKRRASGPAEAPPAEPQAEELAPAAAPESATAGVQQEDEEQPTPSASQLAAIVCLFGCRSCRQSKSGCFKCRPKVAAALQAAHLDECLVGVGNCGKGSCALNRRGCATCWAAVQQQLCSLGASTKPAAAAEGEVAAAAGAEEGAAAPLVVAAAPAPEPEQAMEVETATETAAVPPPAAKERAGTAQKRRKARHSAAQETAAVPQPAAAAAAVVEEPLQEEEAEGMEAAGEAVVAAQATDEGGRQSGRRSRPTAVQRMAFGLSTDAAQQAVEEVQQEEQPQGEPAAEAAATAGPPPTAARRLCSAARSEQQAEEAEAAAAALSTARRRGRSAGPVEPQAEEAAKAPPSATRRAGRKAGPPEQQAEAAPPAAKVPGTGLRRGRSAGELEPDAAAEAPAAATTTVATGKRRSLIKSMREAAEEAADAAEAAAAAVLAAAPVEGAEAAAAAGRHGAMVASPELLATAWPAAAVAMEVEGAAAVQPPPAALPQAAGASADPVAAAMAAAGALSEQLGEGEVDMGFEQVMAAELLTPADMAVALPAAAALAAAAAAPAAAAGPEGTQAEEQEGAPASARRRQSGGSGGSAFKHGKGRLSIMKGAASSKASPQGCTAALAKKRSAAGEATSGGSKRRSAGAGAASVRSPLAPLLQQAAATSGGGPQPSSPYDGAYGFPEDGRKAAARAAAAAAAAAKAAAEVVADSGAPHAAPVAAVAAAAAPVGVPDAGSPTGATPGAPAAADGLPEAATAAATAGEAGTAAAGGSAERVPASEGEQQQSPPQRQLPQPSWRVQQSPVLSAAARGPTSSFDARTLAAAAAMQQEVSSQVTALTQRRQQQQQQQQPDGSPDSCPESAVPDSQLQQLSPGVAGPVRGAAHPQQPAPTPQSRQRRLSPRGPAAGKQRPQLPRGLPVPMPVAGDKLSFIQSASADGSAEAGHEPRLFLMKLQVAAVEQQEASADGPCLLARAKRLDFQGEPAMSVSLRAASWVPPGQPLTQAGQWQQLFEGPGSGSSARPSGATLRPAGPPAETVRHNTAARMQQRRNSTDSLVLPQSVAQRQSLQAALLPQVQQQQQAGGALFSPTSTAPRQLFGAASPAHGTPAAAGHGSALRSSGRPPLPSAPATAAAPGGPAYTPHRLPLIAAYKPQQLAQASPARTSPRLQLQQQGRQQAAASTAAAVDAPLADSSQAQGGDAAAAAAPGGLGSEGQLAAAEARLRALLPDQHDRAFRFAQPRASAEGLAGPGDVLLYCSKRDRKLSLPVLELALVLSVEEVGGSSSPRQKFSHVAETLVLARGINDAQLEPPSQATFGTAELGKAGCKQQQKGVREMRHWCYRGTLSGSQFNPLKQAADNLRGLRQQRSQQQQQAA</sequence>
<dbReference type="Proteomes" id="UP000008141">
    <property type="component" value="Unassembled WGS sequence"/>
</dbReference>
<feature type="compositionally biased region" description="Low complexity" evidence="1">
    <location>
        <begin position="1315"/>
        <end position="1327"/>
    </location>
</feature>
<feature type="compositionally biased region" description="Basic and acidic residues" evidence="1">
    <location>
        <begin position="377"/>
        <end position="387"/>
    </location>
</feature>
<feature type="compositionally biased region" description="Low complexity" evidence="1">
    <location>
        <begin position="1142"/>
        <end position="1162"/>
    </location>
</feature>
<feature type="compositionally biased region" description="Low complexity" evidence="1">
    <location>
        <begin position="1231"/>
        <end position="1264"/>
    </location>
</feature>
<feature type="region of interest" description="Disordered" evidence="1">
    <location>
        <begin position="1058"/>
        <end position="1162"/>
    </location>
</feature>
<feature type="compositionally biased region" description="Low complexity" evidence="1">
    <location>
        <begin position="835"/>
        <end position="853"/>
    </location>
</feature>
<feature type="compositionally biased region" description="Low complexity" evidence="1">
    <location>
        <begin position="1508"/>
        <end position="1521"/>
    </location>
</feature>
<feature type="compositionally biased region" description="Low complexity" evidence="1">
    <location>
        <begin position="1015"/>
        <end position="1027"/>
    </location>
</feature>
<feature type="compositionally biased region" description="Polar residues" evidence="1">
    <location>
        <begin position="389"/>
        <end position="399"/>
    </location>
</feature>
<dbReference type="OrthoDB" id="515972at2759"/>
<feature type="compositionally biased region" description="Acidic residues" evidence="1">
    <location>
        <begin position="1078"/>
        <end position="1089"/>
    </location>
</feature>
<feature type="region of interest" description="Disordered" evidence="1">
    <location>
        <begin position="2559"/>
        <end position="2615"/>
    </location>
</feature>
<feature type="region of interest" description="Disordered" evidence="1">
    <location>
        <begin position="347"/>
        <end position="409"/>
    </location>
</feature>
<feature type="compositionally biased region" description="Low complexity" evidence="1">
    <location>
        <begin position="2644"/>
        <end position="2682"/>
    </location>
</feature>
<dbReference type="RefSeq" id="XP_005850703.1">
    <property type="nucleotide sequence ID" value="XM_005850641.1"/>
</dbReference>
<evidence type="ECO:0000313" key="3">
    <source>
        <dbReference type="Proteomes" id="UP000008141"/>
    </source>
</evidence>
<feature type="compositionally biased region" description="Low complexity" evidence="1">
    <location>
        <begin position="2317"/>
        <end position="2327"/>
    </location>
</feature>
<evidence type="ECO:0000313" key="2">
    <source>
        <dbReference type="EMBL" id="EFN58601.1"/>
    </source>
</evidence>
<proteinExistence type="predicted"/>
<reference evidence="2 3" key="1">
    <citation type="journal article" date="2010" name="Plant Cell">
        <title>The Chlorella variabilis NC64A genome reveals adaptation to photosymbiosis, coevolution with viruses, and cryptic sex.</title>
        <authorList>
            <person name="Blanc G."/>
            <person name="Duncan G."/>
            <person name="Agarkova I."/>
            <person name="Borodovsky M."/>
            <person name="Gurnon J."/>
            <person name="Kuo A."/>
            <person name="Lindquist E."/>
            <person name="Lucas S."/>
            <person name="Pangilinan J."/>
            <person name="Polle J."/>
            <person name="Salamov A."/>
            <person name="Terry A."/>
            <person name="Yamada T."/>
            <person name="Dunigan D.D."/>
            <person name="Grigoriev I.V."/>
            <person name="Claverie J.M."/>
            <person name="Van Etten J.L."/>
        </authorList>
    </citation>
    <scope>NUCLEOTIDE SEQUENCE [LARGE SCALE GENOMIC DNA]</scope>
    <source>
        <strain evidence="2 3">NC64A</strain>
    </source>
</reference>
<feature type="compositionally biased region" description="Low complexity" evidence="1">
    <location>
        <begin position="355"/>
        <end position="368"/>
    </location>
</feature>
<feature type="compositionally biased region" description="Low complexity" evidence="1">
    <location>
        <begin position="1880"/>
        <end position="1890"/>
    </location>
</feature>
<protein>
    <submittedName>
        <fullName evidence="2">Uncharacterized protein</fullName>
    </submittedName>
</protein>
<accession>E1Z677</accession>
<feature type="compositionally biased region" description="Low complexity" evidence="1">
    <location>
        <begin position="1844"/>
        <end position="1863"/>
    </location>
</feature>
<feature type="compositionally biased region" description="Low complexity" evidence="1">
    <location>
        <begin position="2260"/>
        <end position="2272"/>
    </location>
</feature>
<feature type="compositionally biased region" description="Low complexity" evidence="1">
    <location>
        <begin position="1464"/>
        <end position="1486"/>
    </location>
</feature>
<feature type="compositionally biased region" description="Low complexity" evidence="1">
    <location>
        <begin position="1186"/>
        <end position="1200"/>
    </location>
</feature>
<feature type="compositionally biased region" description="Polar residues" evidence="1">
    <location>
        <begin position="2306"/>
        <end position="2316"/>
    </location>
</feature>
<feature type="region of interest" description="Disordered" evidence="1">
    <location>
        <begin position="990"/>
        <end position="1027"/>
    </location>
</feature>
<feature type="compositionally biased region" description="Low complexity" evidence="1">
    <location>
        <begin position="2604"/>
        <end position="2615"/>
    </location>
</feature>
<feature type="region of interest" description="Disordered" evidence="1">
    <location>
        <begin position="2231"/>
        <end position="2398"/>
    </location>
</feature>
<feature type="compositionally biased region" description="Acidic residues" evidence="1">
    <location>
        <begin position="1411"/>
        <end position="1422"/>
    </location>
</feature>
<keyword evidence="3" id="KW-1185">Reference proteome</keyword>